<proteinExistence type="predicted"/>
<protein>
    <submittedName>
        <fullName evidence="1">Uncharacterized protein</fullName>
    </submittedName>
</protein>
<dbReference type="Proteomes" id="UP000240568">
    <property type="component" value="Segment"/>
</dbReference>
<dbReference type="EMBL" id="KY984068">
    <property type="protein sequence ID" value="ARW58728.1"/>
    <property type="molecule type" value="Genomic_DNA"/>
</dbReference>
<gene>
    <name evidence="1" type="ORF">Y3_088</name>
</gene>
<name>A0A2H4IB01_9CAUD</name>
<accession>A0A2H4IB01</accession>
<evidence type="ECO:0000313" key="2">
    <source>
        <dbReference type="Proteomes" id="UP000240568"/>
    </source>
</evidence>
<organism evidence="1 2">
    <name type="scientific">Erwinia phage vB_EamM_Y3</name>
    <dbReference type="NCBI Taxonomy" id="1983553"/>
    <lineage>
        <taxon>Viruses</taxon>
        <taxon>Duplodnaviria</taxon>
        <taxon>Heunggongvirae</taxon>
        <taxon>Uroviricota</taxon>
        <taxon>Caudoviricetes</taxon>
        <taxon>Sasquatchvirus</taxon>
        <taxon>Sasquatchvirus Y3</taxon>
    </lineage>
</organism>
<keyword evidence="2" id="KW-1185">Reference proteome</keyword>
<sequence>MKLKLFSGSTVGQLSRLFANANIDDKSCYLVSLNSGFTENDLNKCLNYQTATGAGYMFDAALAASTGICKVLAKGTNCVRTISAATLAISDCTLTATAEGVPTHLILGGVLPICLQVGPDVTLLYPDLNIKFDPNGYKTTVTILAFGISLSKTFSDLNSWIQGNEIIALDKLKFSTPSFLDYMNNNFAVTGNAVLAADGLGIDLGTTGVLSVTGTFLNPSQSYTIDFMYHQQDATRLAEFNIIKIGTTLTNRFTVALDFSNEGGLLVWNNVGGGVITPRVQRPIDNYAAMKSTTPIKIKYVYDATTNMHSFYANGVLMDSFAFANLQPVASGHMVTGGYGAGANATYTPIIDQYGVRQGAY</sequence>
<evidence type="ECO:0000313" key="1">
    <source>
        <dbReference type="EMBL" id="ARW58728.1"/>
    </source>
</evidence>
<reference evidence="1 2" key="1">
    <citation type="submission" date="2017-04" db="EMBL/GenBank/DDBJ databases">
        <authorList>
            <person name="Afonso C.L."/>
            <person name="Miller P.J."/>
            <person name="Scott M.A."/>
            <person name="Spackman E."/>
            <person name="Goraichik I."/>
            <person name="Dimitrov K.M."/>
            <person name="Suarez D.L."/>
            <person name="Swayne D.E."/>
        </authorList>
    </citation>
    <scope>NUCLEOTIDE SEQUENCE [LARGE SCALE GENOMIC DNA]</scope>
</reference>